<organism evidence="2 3">
    <name type="scientific">Selenomonas ruminantium</name>
    <dbReference type="NCBI Taxonomy" id="971"/>
    <lineage>
        <taxon>Bacteria</taxon>
        <taxon>Bacillati</taxon>
        <taxon>Bacillota</taxon>
        <taxon>Negativicutes</taxon>
        <taxon>Selenomonadales</taxon>
        <taxon>Selenomonadaceae</taxon>
        <taxon>Selenomonas</taxon>
    </lineage>
</organism>
<dbReference type="Pfam" id="PF06496">
    <property type="entry name" value="DUF1097"/>
    <property type="match status" value="1"/>
</dbReference>
<feature type="transmembrane region" description="Helical" evidence="1">
    <location>
        <begin position="111"/>
        <end position="130"/>
    </location>
</feature>
<dbReference type="Proteomes" id="UP000184263">
    <property type="component" value="Unassembled WGS sequence"/>
</dbReference>
<name>A0A1M6TBT5_SELRU</name>
<reference evidence="2 3" key="1">
    <citation type="submission" date="2016-11" db="EMBL/GenBank/DDBJ databases">
        <authorList>
            <person name="Jaros S."/>
            <person name="Januszkiewicz K."/>
            <person name="Wedrychowicz H."/>
        </authorList>
    </citation>
    <scope>NUCLEOTIDE SEQUENCE [LARGE SCALE GENOMIC DNA]</scope>
    <source>
        <strain evidence="2 3">HD4</strain>
    </source>
</reference>
<evidence type="ECO:0000256" key="1">
    <source>
        <dbReference type="SAM" id="Phobius"/>
    </source>
</evidence>
<dbReference type="AlphaFoldDB" id="A0A1M6TBT5"/>
<gene>
    <name evidence="2" type="ORF">SAMN05216582_10728</name>
</gene>
<dbReference type="InterPro" id="IPR009476">
    <property type="entry name" value="DUF1097"/>
</dbReference>
<dbReference type="RefSeq" id="WP_073088675.1">
    <property type="nucleotide sequence ID" value="NZ_FRBC01000007.1"/>
</dbReference>
<feature type="transmembrane region" description="Helical" evidence="1">
    <location>
        <begin position="24"/>
        <end position="46"/>
    </location>
</feature>
<feature type="transmembrane region" description="Helical" evidence="1">
    <location>
        <begin position="136"/>
        <end position="156"/>
    </location>
</feature>
<evidence type="ECO:0008006" key="4">
    <source>
        <dbReference type="Google" id="ProtNLM"/>
    </source>
</evidence>
<evidence type="ECO:0000313" key="2">
    <source>
        <dbReference type="EMBL" id="SHK54228.1"/>
    </source>
</evidence>
<accession>A0A1M6TBT5</accession>
<dbReference type="OrthoDB" id="8266131at2"/>
<protein>
    <recommendedName>
        <fullName evidence="4">DUF1097 domain-containing protein</fullName>
    </recommendedName>
</protein>
<feature type="transmembrane region" description="Helical" evidence="1">
    <location>
        <begin position="85"/>
        <end position="104"/>
    </location>
</feature>
<keyword evidence="1" id="KW-0472">Membrane</keyword>
<feature type="transmembrane region" description="Helical" evidence="1">
    <location>
        <begin position="58"/>
        <end position="79"/>
    </location>
</feature>
<keyword evidence="1" id="KW-0812">Transmembrane</keyword>
<sequence length="174" mass="19167">MEQIISAIKNINREDTIMATASGLTAVFLLVDIPVWAVFIGWTWYLSIGADVRAIKEGTITCILGGILALSSVVCIDLLQPCLPWLLPNMIGVFPNILLLILSFKIPGIQPLVGFNAFSCIFAGYYLNAFPVHTNYWLNIVLAFLYINGGNIIGLFEGYIVQKICRLAGYPPKK</sequence>
<evidence type="ECO:0000313" key="3">
    <source>
        <dbReference type="Proteomes" id="UP000184263"/>
    </source>
</evidence>
<keyword evidence="1" id="KW-1133">Transmembrane helix</keyword>
<proteinExistence type="predicted"/>
<dbReference type="EMBL" id="FRBC01000007">
    <property type="protein sequence ID" value="SHK54228.1"/>
    <property type="molecule type" value="Genomic_DNA"/>
</dbReference>